<dbReference type="EMBL" id="LR990702">
    <property type="protein sequence ID" value="CAD7711926.1"/>
    <property type="molecule type" value="Genomic_DNA"/>
</dbReference>
<dbReference type="InterPro" id="IPR022595">
    <property type="entry name" value="Enc34_ssDNA-bd"/>
</dbReference>
<evidence type="ECO:0000313" key="3">
    <source>
        <dbReference type="Proteomes" id="UP000837653"/>
    </source>
</evidence>
<proteinExistence type="predicted"/>
<dbReference type="Pfam" id="PF10991">
    <property type="entry name" value="Enc34_ssDNA-bd"/>
    <property type="match status" value="1"/>
</dbReference>
<feature type="region of interest" description="Disordered" evidence="1">
    <location>
        <begin position="186"/>
        <end position="269"/>
    </location>
</feature>
<gene>
    <name evidence="2" type="ORF">MAVERICK_024</name>
</gene>
<sequence>MHVKMRNWKMAKVNLKNVRVCFLKIWERDTPKQDGQKPAYRAVILLDKEDPQVDKVEAAARAVLTDKLKSEKNADKWMDRHYAQDSKECAVRDGDERDEVTEEFEGMLYINAKSFKQPIIQTSLGEKQTEQGLTIDGDEIEGQEIYSGCYCNVSLDIWAWNNTNGKGLGAGLLGLRFRDDGEAFGGGGSSCSDEDLDNDDEDEAPRKAKKSKRRDDDDEDDKPRKSKKSKRRDDDDDEEDEKPRKRRKPRDDEDEDDDEDEAPRKRRRR</sequence>
<protein>
    <submittedName>
        <fullName evidence="2">DUF2815 family protein</fullName>
    </submittedName>
</protein>
<dbReference type="Proteomes" id="UP000837653">
    <property type="component" value="Chromosome"/>
</dbReference>
<dbReference type="Gene3D" id="2.40.50.140">
    <property type="entry name" value="Nucleic acid-binding proteins"/>
    <property type="match status" value="1"/>
</dbReference>
<accession>A0AAD1V6H1</accession>
<evidence type="ECO:0000313" key="2">
    <source>
        <dbReference type="EMBL" id="CAD7711926.1"/>
    </source>
</evidence>
<evidence type="ECO:0000256" key="1">
    <source>
        <dbReference type="SAM" id="MobiDB-lite"/>
    </source>
</evidence>
<dbReference type="SUPFAM" id="SSF50249">
    <property type="entry name" value="Nucleic acid-binding proteins"/>
    <property type="match status" value="1"/>
</dbReference>
<feature type="compositionally biased region" description="Acidic residues" evidence="1">
    <location>
        <begin position="252"/>
        <end position="261"/>
    </location>
</feature>
<feature type="compositionally biased region" description="Acidic residues" evidence="1">
    <location>
        <begin position="192"/>
        <end position="203"/>
    </location>
</feature>
<name>A0AAD1V6H1_9CAUD</name>
<keyword evidence="3" id="KW-1185">Reference proteome</keyword>
<reference evidence="2 3" key="1">
    <citation type="submission" date="2020-12" db="EMBL/GenBank/DDBJ databases">
        <authorList>
            <person name="Kelly A."/>
        </authorList>
    </citation>
    <scope>NUCLEOTIDE SEQUENCE [LARGE SCALE GENOMIC DNA]</scope>
</reference>
<dbReference type="InterPro" id="IPR012340">
    <property type="entry name" value="NA-bd_OB-fold"/>
</dbReference>
<organism evidence="2 3">
    <name type="scientific">Escherichia phage vB_Eco_Maverick</name>
    <dbReference type="NCBI Taxonomy" id="2776148"/>
    <lineage>
        <taxon>Viruses</taxon>
        <taxon>Duplodnaviria</taxon>
        <taxon>Heunggongvirae</taxon>
        <taxon>Uroviricota</taxon>
        <taxon>Caudoviricetes</taxon>
        <taxon>Dhillonvirus</taxon>
        <taxon>Dhillonvirus maverick</taxon>
    </lineage>
</organism>